<gene>
    <name evidence="6" type="primary">cobB2</name>
    <name evidence="6" type="ORF">GCM10007147_04110</name>
</gene>
<accession>A0A918X764</accession>
<dbReference type="GO" id="GO:0046872">
    <property type="term" value="F:metal ion binding"/>
    <property type="evidence" value="ECO:0007669"/>
    <property type="project" value="UniProtKB-KW"/>
</dbReference>
<dbReference type="Pfam" id="PF02146">
    <property type="entry name" value="SIR2"/>
    <property type="match status" value="1"/>
</dbReference>
<evidence type="ECO:0000313" key="7">
    <source>
        <dbReference type="Proteomes" id="UP000654947"/>
    </source>
</evidence>
<feature type="binding site" evidence="4">
    <location>
        <position position="143"/>
    </location>
    <ligand>
        <name>Zn(2+)</name>
        <dbReference type="ChEBI" id="CHEBI:29105"/>
    </ligand>
</feature>
<evidence type="ECO:0000256" key="1">
    <source>
        <dbReference type="ARBA" id="ARBA00012928"/>
    </source>
</evidence>
<feature type="binding site" evidence="4">
    <location>
        <position position="170"/>
    </location>
    <ligand>
        <name>Zn(2+)</name>
        <dbReference type="ChEBI" id="CHEBI:29105"/>
    </ligand>
</feature>
<proteinExistence type="predicted"/>
<dbReference type="EMBL" id="BMXL01000001">
    <property type="protein sequence ID" value="GHD16054.1"/>
    <property type="molecule type" value="Genomic_DNA"/>
</dbReference>
<dbReference type="InterPro" id="IPR003000">
    <property type="entry name" value="Sirtuin"/>
</dbReference>
<dbReference type="Gene3D" id="3.40.50.1220">
    <property type="entry name" value="TPP-binding domain"/>
    <property type="match status" value="1"/>
</dbReference>
<dbReference type="PANTHER" id="PTHR11085">
    <property type="entry name" value="NAD-DEPENDENT PROTEIN DEACYLASE SIRTUIN-5, MITOCHONDRIAL-RELATED"/>
    <property type="match status" value="1"/>
</dbReference>
<evidence type="ECO:0000256" key="4">
    <source>
        <dbReference type="PROSITE-ProRule" id="PRU00236"/>
    </source>
</evidence>
<dbReference type="Proteomes" id="UP000654947">
    <property type="component" value="Unassembled WGS sequence"/>
</dbReference>
<dbReference type="InterPro" id="IPR026590">
    <property type="entry name" value="Ssirtuin_cat_dom"/>
</dbReference>
<keyword evidence="4" id="KW-0862">Zinc</keyword>
<feature type="binding site" evidence="4">
    <location>
        <position position="146"/>
    </location>
    <ligand>
        <name>Zn(2+)</name>
        <dbReference type="ChEBI" id="CHEBI:29105"/>
    </ligand>
</feature>
<dbReference type="EC" id="2.3.1.286" evidence="1"/>
<dbReference type="CDD" id="cd01407">
    <property type="entry name" value="SIR2-fam"/>
    <property type="match status" value="1"/>
</dbReference>
<sequence>MASTTSESAPFADPDGFDRAAELMATAGRITVLTGAGVSTDSGIPDFRGPNGLWTQNPNAQAFSDIDTYMGDVDVRRQVWLQRRAHQAWEAAPNAAHRALAALDTTGRLNSVITQNIDGLHQRAGLSDEKVIEVHGTLLRVMCMNCGLRTPSATVLARLDEESDPRCVSCGGIQKSDTISFGQLLDPEVIERATTAARESDLFLAVGTSLTVHPVAGLCDVAMMARANLVIVNAEPTPYDDYASVVLRQPIGEVLPGLVHRVPKRGHGIFHGFEDL</sequence>
<feature type="binding site" evidence="4">
    <location>
        <position position="167"/>
    </location>
    <ligand>
        <name>Zn(2+)</name>
        <dbReference type="ChEBI" id="CHEBI:29105"/>
    </ligand>
</feature>
<evidence type="ECO:0000313" key="6">
    <source>
        <dbReference type="EMBL" id="GHD16054.1"/>
    </source>
</evidence>
<comment type="caution">
    <text evidence="6">The sequence shown here is derived from an EMBL/GenBank/DDBJ whole genome shotgun (WGS) entry which is preliminary data.</text>
</comment>
<dbReference type="Gene3D" id="3.30.1600.10">
    <property type="entry name" value="SIR2/SIRT2 'Small Domain"/>
    <property type="match status" value="1"/>
</dbReference>
<evidence type="ECO:0000256" key="2">
    <source>
        <dbReference type="ARBA" id="ARBA00022679"/>
    </source>
</evidence>
<dbReference type="InterPro" id="IPR029035">
    <property type="entry name" value="DHS-like_NAD/FAD-binding_dom"/>
</dbReference>
<evidence type="ECO:0000256" key="3">
    <source>
        <dbReference type="ARBA" id="ARBA00023027"/>
    </source>
</evidence>
<organism evidence="6 7">
    <name type="scientific">Nocardiopsis kunsanensis</name>
    <dbReference type="NCBI Taxonomy" id="141693"/>
    <lineage>
        <taxon>Bacteria</taxon>
        <taxon>Bacillati</taxon>
        <taxon>Actinomycetota</taxon>
        <taxon>Actinomycetes</taxon>
        <taxon>Streptosporangiales</taxon>
        <taxon>Nocardiopsidaceae</taxon>
        <taxon>Nocardiopsis</taxon>
    </lineage>
</organism>
<feature type="domain" description="Deacetylase sirtuin-type" evidence="5">
    <location>
        <begin position="10"/>
        <end position="265"/>
    </location>
</feature>
<dbReference type="InterPro" id="IPR050134">
    <property type="entry name" value="NAD-dep_sirtuin_deacylases"/>
</dbReference>
<keyword evidence="3" id="KW-0520">NAD</keyword>
<dbReference type="SUPFAM" id="SSF52467">
    <property type="entry name" value="DHS-like NAD/FAD-binding domain"/>
    <property type="match status" value="1"/>
</dbReference>
<keyword evidence="7" id="KW-1185">Reference proteome</keyword>
<dbReference type="GO" id="GO:0017136">
    <property type="term" value="F:histone deacetylase activity, NAD-dependent"/>
    <property type="evidence" value="ECO:0007669"/>
    <property type="project" value="TreeGrafter"/>
</dbReference>
<protein>
    <recommendedName>
        <fullName evidence="1">protein acetyllysine N-acetyltransferase</fullName>
        <ecNumber evidence="1">2.3.1.286</ecNumber>
    </recommendedName>
</protein>
<evidence type="ECO:0000259" key="5">
    <source>
        <dbReference type="PROSITE" id="PS50305"/>
    </source>
</evidence>
<dbReference type="PANTHER" id="PTHR11085:SF4">
    <property type="entry name" value="NAD-DEPENDENT PROTEIN DEACYLASE"/>
    <property type="match status" value="1"/>
</dbReference>
<keyword evidence="4" id="KW-0479">Metal-binding</keyword>
<dbReference type="RefSeq" id="WP_017578341.1">
    <property type="nucleotide sequence ID" value="NZ_BMXL01000001.1"/>
</dbReference>
<dbReference type="PROSITE" id="PS50305">
    <property type="entry name" value="SIRTUIN"/>
    <property type="match status" value="1"/>
</dbReference>
<feature type="active site" description="Proton acceptor" evidence="4">
    <location>
        <position position="135"/>
    </location>
</feature>
<dbReference type="GO" id="GO:0070403">
    <property type="term" value="F:NAD+ binding"/>
    <property type="evidence" value="ECO:0007669"/>
    <property type="project" value="InterPro"/>
</dbReference>
<name>A0A918X764_9ACTN</name>
<dbReference type="InterPro" id="IPR026591">
    <property type="entry name" value="Sirtuin_cat_small_dom_sf"/>
</dbReference>
<keyword evidence="2" id="KW-0808">Transferase</keyword>
<reference evidence="6 7" key="1">
    <citation type="journal article" date="2014" name="Int. J. Syst. Evol. Microbiol.">
        <title>Complete genome sequence of Corynebacterium casei LMG S-19264T (=DSM 44701T), isolated from a smear-ripened cheese.</title>
        <authorList>
            <consortium name="US DOE Joint Genome Institute (JGI-PGF)"/>
            <person name="Walter F."/>
            <person name="Albersmeier A."/>
            <person name="Kalinowski J."/>
            <person name="Ruckert C."/>
        </authorList>
    </citation>
    <scope>NUCLEOTIDE SEQUENCE [LARGE SCALE GENOMIC DNA]</scope>
    <source>
        <strain evidence="6 7">KCTC 19473</strain>
    </source>
</reference>
<dbReference type="AlphaFoldDB" id="A0A918X764"/>